<sequence>MSHEIKSALGAFALALIFGLMGVRGLVTGKAEIRFYEFDRHKNFAGYWIVIIAWWTAAAVCLLYSLGTLMGVML</sequence>
<comment type="caution">
    <text evidence="2">The sequence shown here is derived from an EMBL/GenBank/DDBJ whole genome shotgun (WGS) entry which is preliminary data.</text>
</comment>
<dbReference type="EMBL" id="SOCA01000001">
    <property type="protein sequence ID" value="TDU81786.1"/>
    <property type="molecule type" value="Genomic_DNA"/>
</dbReference>
<dbReference type="Proteomes" id="UP000295662">
    <property type="component" value="Unassembled WGS sequence"/>
</dbReference>
<name>A0A4R7STF7_9BACT</name>
<gene>
    <name evidence="2" type="ORF">EI77_01096</name>
</gene>
<protein>
    <submittedName>
        <fullName evidence="2">Uncharacterized protein</fullName>
    </submittedName>
</protein>
<reference evidence="2 3" key="1">
    <citation type="submission" date="2019-03" db="EMBL/GenBank/DDBJ databases">
        <title>Genomic Encyclopedia of Archaeal and Bacterial Type Strains, Phase II (KMG-II): from individual species to whole genera.</title>
        <authorList>
            <person name="Goeker M."/>
        </authorList>
    </citation>
    <scope>NUCLEOTIDE SEQUENCE [LARGE SCALE GENOMIC DNA]</scope>
    <source>
        <strain evidence="2 3">ATCC 25309</strain>
    </source>
</reference>
<evidence type="ECO:0000256" key="1">
    <source>
        <dbReference type="SAM" id="Phobius"/>
    </source>
</evidence>
<keyword evidence="1" id="KW-0472">Membrane</keyword>
<dbReference type="AlphaFoldDB" id="A0A4R7STF7"/>
<keyword evidence="3" id="KW-1185">Reference proteome</keyword>
<evidence type="ECO:0000313" key="2">
    <source>
        <dbReference type="EMBL" id="TDU81786.1"/>
    </source>
</evidence>
<accession>A0A4R7STF7</accession>
<proteinExistence type="predicted"/>
<keyword evidence="1" id="KW-1133">Transmembrane helix</keyword>
<keyword evidence="1" id="KW-0812">Transmembrane</keyword>
<evidence type="ECO:0000313" key="3">
    <source>
        <dbReference type="Proteomes" id="UP000295662"/>
    </source>
</evidence>
<feature type="transmembrane region" description="Helical" evidence="1">
    <location>
        <begin position="45"/>
        <end position="66"/>
    </location>
</feature>
<dbReference type="RefSeq" id="WP_133793706.1">
    <property type="nucleotide sequence ID" value="NZ_SOCA01000001.1"/>
</dbReference>
<organism evidence="2 3">
    <name type="scientific">Prosthecobacter fusiformis</name>
    <dbReference type="NCBI Taxonomy" id="48464"/>
    <lineage>
        <taxon>Bacteria</taxon>
        <taxon>Pseudomonadati</taxon>
        <taxon>Verrucomicrobiota</taxon>
        <taxon>Verrucomicrobiia</taxon>
        <taxon>Verrucomicrobiales</taxon>
        <taxon>Verrucomicrobiaceae</taxon>
        <taxon>Prosthecobacter</taxon>
    </lineage>
</organism>